<comment type="cofactor">
    <cofactor evidence="1">
        <name>Mg(2+)</name>
        <dbReference type="ChEBI" id="CHEBI:18420"/>
    </cofactor>
</comment>
<keyword evidence="1" id="KW-0347">Helicase</keyword>
<keyword evidence="4" id="KW-1185">Reference proteome</keyword>
<sequence length="201" mass="22727">MSDLKEPKLLENIEHNEDYPEQAMTNDQFNSSRQAMNMDQTQLFNTITSNIQSQEQGDQKRFKLFVTGGTETEKTFLFNLLKNQVNRCYGKQVTKIGALTGVAARLVGGSTLHALITSSKRRRLSERASTLWKLLENYASTLAKCRVLDDEFVDEISKVPYEMLCVINAPLRHLKNNDDPFGGINVMLFGDLIQLPSVHGK</sequence>
<evidence type="ECO:0000256" key="1">
    <source>
        <dbReference type="RuleBase" id="RU363044"/>
    </source>
</evidence>
<evidence type="ECO:0000313" key="3">
    <source>
        <dbReference type="EMBL" id="CAG5022279.1"/>
    </source>
</evidence>
<dbReference type="EMBL" id="CAJQZP010001146">
    <property type="protein sequence ID" value="CAG5022279.1"/>
    <property type="molecule type" value="Genomic_DNA"/>
</dbReference>
<dbReference type="PANTHER" id="PTHR47642:SF5">
    <property type="entry name" value="ATP-DEPENDENT DNA HELICASE"/>
    <property type="match status" value="1"/>
</dbReference>
<keyword evidence="1" id="KW-0547">Nucleotide-binding</keyword>
<dbReference type="Pfam" id="PF05970">
    <property type="entry name" value="PIF1"/>
    <property type="match status" value="1"/>
</dbReference>
<dbReference type="Proteomes" id="UP000691718">
    <property type="component" value="Unassembled WGS sequence"/>
</dbReference>
<evidence type="ECO:0000259" key="2">
    <source>
        <dbReference type="Pfam" id="PF05970"/>
    </source>
</evidence>
<dbReference type="GO" id="GO:0005524">
    <property type="term" value="F:ATP binding"/>
    <property type="evidence" value="ECO:0007669"/>
    <property type="project" value="UniProtKB-KW"/>
</dbReference>
<feature type="domain" description="DNA helicase Pif1-like DEAD-box helicase" evidence="2">
    <location>
        <begin position="36"/>
        <end position="198"/>
    </location>
</feature>
<dbReference type="GO" id="GO:0006281">
    <property type="term" value="P:DNA repair"/>
    <property type="evidence" value="ECO:0007669"/>
    <property type="project" value="UniProtKB-KW"/>
</dbReference>
<dbReference type="InterPro" id="IPR010285">
    <property type="entry name" value="DNA_helicase_pif1-like_DEAD"/>
</dbReference>
<keyword evidence="1" id="KW-0233">DNA recombination</keyword>
<name>A0A8S3XGU7_PARAO</name>
<reference evidence="3" key="1">
    <citation type="submission" date="2021-04" db="EMBL/GenBank/DDBJ databases">
        <authorList>
            <person name="Tunstrom K."/>
        </authorList>
    </citation>
    <scope>NUCLEOTIDE SEQUENCE</scope>
</reference>
<dbReference type="EC" id="5.6.2.3" evidence="1"/>
<proteinExistence type="inferred from homology"/>
<comment type="catalytic activity">
    <reaction evidence="1">
        <text>ATP + H2O = ADP + phosphate + H(+)</text>
        <dbReference type="Rhea" id="RHEA:13065"/>
        <dbReference type="ChEBI" id="CHEBI:15377"/>
        <dbReference type="ChEBI" id="CHEBI:15378"/>
        <dbReference type="ChEBI" id="CHEBI:30616"/>
        <dbReference type="ChEBI" id="CHEBI:43474"/>
        <dbReference type="ChEBI" id="CHEBI:456216"/>
        <dbReference type="EC" id="5.6.2.3"/>
    </reaction>
</comment>
<keyword evidence="1" id="KW-0378">Hydrolase</keyword>
<evidence type="ECO:0000313" key="4">
    <source>
        <dbReference type="Proteomes" id="UP000691718"/>
    </source>
</evidence>
<dbReference type="GO" id="GO:0016787">
    <property type="term" value="F:hydrolase activity"/>
    <property type="evidence" value="ECO:0007669"/>
    <property type="project" value="UniProtKB-KW"/>
</dbReference>
<comment type="similarity">
    <text evidence="1">Belongs to the helicase family.</text>
</comment>
<keyword evidence="1" id="KW-0067">ATP-binding</keyword>
<dbReference type="GO" id="GO:0043139">
    <property type="term" value="F:5'-3' DNA helicase activity"/>
    <property type="evidence" value="ECO:0007669"/>
    <property type="project" value="UniProtKB-EC"/>
</dbReference>
<comment type="caution">
    <text evidence="3">The sequence shown here is derived from an EMBL/GenBank/DDBJ whole genome shotgun (WGS) entry which is preliminary data.</text>
</comment>
<dbReference type="GO" id="GO:0006310">
    <property type="term" value="P:DNA recombination"/>
    <property type="evidence" value="ECO:0007669"/>
    <property type="project" value="UniProtKB-KW"/>
</dbReference>
<organism evidence="3 4">
    <name type="scientific">Parnassius apollo</name>
    <name type="common">Apollo butterfly</name>
    <name type="synonym">Papilio apollo</name>
    <dbReference type="NCBI Taxonomy" id="110799"/>
    <lineage>
        <taxon>Eukaryota</taxon>
        <taxon>Metazoa</taxon>
        <taxon>Ecdysozoa</taxon>
        <taxon>Arthropoda</taxon>
        <taxon>Hexapoda</taxon>
        <taxon>Insecta</taxon>
        <taxon>Pterygota</taxon>
        <taxon>Neoptera</taxon>
        <taxon>Endopterygota</taxon>
        <taxon>Lepidoptera</taxon>
        <taxon>Glossata</taxon>
        <taxon>Ditrysia</taxon>
        <taxon>Papilionoidea</taxon>
        <taxon>Papilionidae</taxon>
        <taxon>Parnassiinae</taxon>
        <taxon>Parnassini</taxon>
        <taxon>Parnassius</taxon>
        <taxon>Parnassius</taxon>
    </lineage>
</organism>
<dbReference type="InterPro" id="IPR051055">
    <property type="entry name" value="PIF1_helicase"/>
</dbReference>
<dbReference type="OrthoDB" id="6930570at2759"/>
<keyword evidence="1" id="KW-0234">DNA repair</keyword>
<dbReference type="PANTHER" id="PTHR47642">
    <property type="entry name" value="ATP-DEPENDENT DNA HELICASE"/>
    <property type="match status" value="1"/>
</dbReference>
<protein>
    <recommendedName>
        <fullName evidence="1">ATP-dependent DNA helicase</fullName>
        <ecNumber evidence="1">5.6.2.3</ecNumber>
    </recommendedName>
</protein>
<gene>
    <name evidence="3" type="ORF">PAPOLLO_LOCUS17732</name>
</gene>
<accession>A0A8S3XGU7</accession>
<keyword evidence="1" id="KW-0227">DNA damage</keyword>
<dbReference type="GO" id="GO:0000723">
    <property type="term" value="P:telomere maintenance"/>
    <property type="evidence" value="ECO:0007669"/>
    <property type="project" value="InterPro"/>
</dbReference>
<dbReference type="AlphaFoldDB" id="A0A8S3XGU7"/>